<dbReference type="GO" id="GO:0005829">
    <property type="term" value="C:cytosol"/>
    <property type="evidence" value="ECO:0007669"/>
    <property type="project" value="TreeGrafter"/>
</dbReference>
<comment type="cofactor">
    <cofactor evidence="1">
        <name>Co(2+)</name>
        <dbReference type="ChEBI" id="CHEBI:48828"/>
    </cofactor>
</comment>
<protein>
    <submittedName>
        <fullName evidence="9">Aminoacylhistidine dipeptidase</fullName>
    </submittedName>
</protein>
<keyword evidence="7" id="KW-0482">Metalloprotease</keyword>
<evidence type="ECO:0000256" key="3">
    <source>
        <dbReference type="ARBA" id="ARBA00022670"/>
    </source>
</evidence>
<dbReference type="SUPFAM" id="SSF53187">
    <property type="entry name" value="Zn-dependent exopeptidases"/>
    <property type="match status" value="1"/>
</dbReference>
<accession>A0A061R5J6</accession>
<dbReference type="FunFam" id="3.40.630.10:FF:000015">
    <property type="entry name" value="Aminoacyl-histidine dipeptidase PepD"/>
    <property type="match status" value="1"/>
</dbReference>
<evidence type="ECO:0000256" key="5">
    <source>
        <dbReference type="ARBA" id="ARBA00022801"/>
    </source>
</evidence>
<dbReference type="GO" id="GO:0006508">
    <property type="term" value="P:proteolysis"/>
    <property type="evidence" value="ECO:0007669"/>
    <property type="project" value="UniProtKB-KW"/>
</dbReference>
<proteinExistence type="predicted"/>
<keyword evidence="3" id="KW-0645">Protease</keyword>
<keyword evidence="4" id="KW-0479">Metal-binding</keyword>
<evidence type="ECO:0000256" key="7">
    <source>
        <dbReference type="ARBA" id="ARBA00023049"/>
    </source>
</evidence>
<gene>
    <name evidence="9" type="primary">PEPD</name>
    <name evidence="9" type="ORF">TSPGSL018_15211</name>
</gene>
<organism evidence="9">
    <name type="scientific">Tetraselmis sp. GSL018</name>
    <dbReference type="NCBI Taxonomy" id="582737"/>
    <lineage>
        <taxon>Eukaryota</taxon>
        <taxon>Viridiplantae</taxon>
        <taxon>Chlorophyta</taxon>
        <taxon>core chlorophytes</taxon>
        <taxon>Chlorodendrophyceae</taxon>
        <taxon>Chlorodendrales</taxon>
        <taxon>Chlorodendraceae</taxon>
        <taxon>Tetraselmis</taxon>
    </lineage>
</organism>
<evidence type="ECO:0000256" key="6">
    <source>
        <dbReference type="ARBA" id="ARBA00022833"/>
    </source>
</evidence>
<dbReference type="PANTHER" id="PTHR43501">
    <property type="entry name" value="CYTOSOL NON-SPECIFIC DIPEPTIDASE"/>
    <property type="match status" value="1"/>
</dbReference>
<evidence type="ECO:0000256" key="1">
    <source>
        <dbReference type="ARBA" id="ARBA00001941"/>
    </source>
</evidence>
<keyword evidence="6" id="KW-0862">Zinc</keyword>
<evidence type="ECO:0000313" key="9">
    <source>
        <dbReference type="EMBL" id="JAC65806.1"/>
    </source>
</evidence>
<dbReference type="FunFam" id="3.40.630.10:FF:000018">
    <property type="entry name" value="Aminoacyl-histidine dipeptidase PepD"/>
    <property type="match status" value="1"/>
</dbReference>
<dbReference type="InterPro" id="IPR001160">
    <property type="entry name" value="Peptidase_M20C"/>
</dbReference>
<dbReference type="Pfam" id="PF01546">
    <property type="entry name" value="Peptidase_M20"/>
    <property type="match status" value="1"/>
</dbReference>
<dbReference type="InterPro" id="IPR002933">
    <property type="entry name" value="Peptidase_M20"/>
</dbReference>
<dbReference type="AlphaFoldDB" id="A0A061R5J6"/>
<keyword evidence="5" id="KW-0378">Hydrolase</keyword>
<sequence length="523" mass="55023">MASVDSRGSELPTVANNSQIVEQLGEPASVWLYFSQLSQIPRRSGCEADVLRMLEEFATERQFECRRDAAGNTVISRPGSGTGREAPTVVIQNHVDMVCVKGDTSRHDFSMDPIRFVRDGGWGDDWLTADDTTLGSDNGIGVAIALSVLDLPQEASLPPIEALFTVDEETGLTGVQKLDPGLVTGRTLLNLDTEQWGEICVGSAGTGTTEILLPVHREAPAGDAVCMQLEVSGLLGGHSGAEIQCDRANAVKLAARAARRLLAAAPGTRLVDLAGGELRNSIPRRAAATLLVAGRDCGAALQAAVDASRAAFLAEYGTVETALQLSWREAEAPPAGGRPLCGDSASRLLSLLSCLPHGVHKYSHSIPGLPETSSNLAVVEACGGEAYRVTTTTRSSVPDALESVRDAIEATATLCGGRAERRPAYSGWQPDLASGLLARTRAAYAEALGREPRIKASHAGLECGVLSGLLPGLDAVSIGPEIRGAHSVDERVQVSTVAECHRLVLRLLEGLTERRPAQGDARG</sequence>
<dbReference type="Gene3D" id="3.40.630.10">
    <property type="entry name" value="Zn peptidases"/>
    <property type="match status" value="2"/>
</dbReference>
<reference evidence="9" key="1">
    <citation type="submission" date="2014-05" db="EMBL/GenBank/DDBJ databases">
        <title>The transcriptome of the halophilic microalga Tetraselmis sp. GSL018 isolated from the Great Salt Lake, Utah.</title>
        <authorList>
            <person name="Jinkerson R.E."/>
            <person name="D'Adamo S."/>
            <person name="Posewitz M.C."/>
        </authorList>
    </citation>
    <scope>NUCLEOTIDE SEQUENCE</scope>
    <source>
        <strain evidence="9">GSL018</strain>
    </source>
</reference>
<dbReference type="PANTHER" id="PTHR43501:SF1">
    <property type="entry name" value="CYTOSOL NON-SPECIFIC DIPEPTIDASE"/>
    <property type="match status" value="1"/>
</dbReference>
<evidence type="ECO:0000256" key="2">
    <source>
        <dbReference type="ARBA" id="ARBA00001947"/>
    </source>
</evidence>
<keyword evidence="8" id="KW-0170">Cobalt</keyword>
<evidence type="ECO:0000256" key="8">
    <source>
        <dbReference type="ARBA" id="ARBA00023285"/>
    </source>
</evidence>
<dbReference type="GO" id="GO:0046872">
    <property type="term" value="F:metal ion binding"/>
    <property type="evidence" value="ECO:0007669"/>
    <property type="project" value="UniProtKB-KW"/>
</dbReference>
<comment type="cofactor">
    <cofactor evidence="2">
        <name>Zn(2+)</name>
        <dbReference type="ChEBI" id="CHEBI:29105"/>
    </cofactor>
</comment>
<dbReference type="GO" id="GO:0070573">
    <property type="term" value="F:metallodipeptidase activity"/>
    <property type="evidence" value="ECO:0007669"/>
    <property type="project" value="TreeGrafter"/>
</dbReference>
<dbReference type="NCBIfam" id="TIGR01893">
    <property type="entry name" value="aa-his-dipept"/>
    <property type="match status" value="1"/>
</dbReference>
<dbReference type="EMBL" id="GBEZ01020898">
    <property type="protein sequence ID" value="JAC65806.1"/>
    <property type="molecule type" value="Transcribed_RNA"/>
</dbReference>
<dbReference type="PIRSF" id="PIRSF016599">
    <property type="entry name" value="Xaa-His_dipept"/>
    <property type="match status" value="1"/>
</dbReference>
<dbReference type="PRINTS" id="PR00934">
    <property type="entry name" value="XHISDIPTASE"/>
</dbReference>
<name>A0A061R5J6_9CHLO</name>
<evidence type="ECO:0000256" key="4">
    <source>
        <dbReference type="ARBA" id="ARBA00022723"/>
    </source>
</evidence>